<keyword evidence="1 3" id="KW-0812">Transmembrane</keyword>
<dbReference type="Proteomes" id="UP001519349">
    <property type="component" value="Unassembled WGS sequence"/>
</dbReference>
<keyword evidence="2 3" id="KW-1133">Transmembrane helix</keyword>
<keyword evidence="3" id="KW-0472">Membrane</keyword>
<dbReference type="InterPro" id="IPR009825">
    <property type="entry name" value="ECF_substrate-spec-like"/>
</dbReference>
<dbReference type="RefSeq" id="WP_209552105.1">
    <property type="nucleotide sequence ID" value="NZ_QFAY01000038.1"/>
</dbReference>
<proteinExistence type="predicted"/>
<evidence type="ECO:0000313" key="5">
    <source>
        <dbReference type="Proteomes" id="UP001519349"/>
    </source>
</evidence>
<dbReference type="Pfam" id="PF07155">
    <property type="entry name" value="ECF-ribofla_trS"/>
    <property type="match status" value="1"/>
</dbReference>
<name>A0ABS5B036_9STRE</name>
<dbReference type="Gene3D" id="1.10.1760.20">
    <property type="match status" value="1"/>
</dbReference>
<feature type="transmembrane region" description="Helical" evidence="3">
    <location>
        <begin position="42"/>
        <end position="67"/>
    </location>
</feature>
<feature type="transmembrane region" description="Helical" evidence="3">
    <location>
        <begin position="150"/>
        <end position="171"/>
    </location>
</feature>
<evidence type="ECO:0000256" key="2">
    <source>
        <dbReference type="ARBA" id="ARBA00022989"/>
    </source>
</evidence>
<feature type="transmembrane region" description="Helical" evidence="3">
    <location>
        <begin position="12"/>
        <end position="30"/>
    </location>
</feature>
<gene>
    <name evidence="4" type="ORF">DHL47_12900</name>
</gene>
<evidence type="ECO:0000256" key="1">
    <source>
        <dbReference type="ARBA" id="ARBA00022692"/>
    </source>
</evidence>
<accession>A0ABS5B036</accession>
<organism evidence="4 5">
    <name type="scientific">Streptococcus panodentis</name>
    <dbReference type="NCBI Taxonomy" id="1581472"/>
    <lineage>
        <taxon>Bacteria</taxon>
        <taxon>Bacillati</taxon>
        <taxon>Bacillota</taxon>
        <taxon>Bacilli</taxon>
        <taxon>Lactobacillales</taxon>
        <taxon>Streptococcaceae</taxon>
        <taxon>Streptococcus</taxon>
    </lineage>
</organism>
<evidence type="ECO:0008006" key="6">
    <source>
        <dbReference type="Google" id="ProtNLM"/>
    </source>
</evidence>
<reference evidence="4 5" key="1">
    <citation type="submission" date="2018-05" db="EMBL/GenBank/DDBJ databases">
        <title>Draft genome sequence of Streptococcus panodentis CCUG 70867T.</title>
        <authorList>
            <person name="Salva-Serra F."/>
            <person name="Mendez V."/>
            <person name="Jaen-Luchoro D."/>
            <person name="Gonzales-Siles L."/>
            <person name="Karlsson R."/>
            <person name="Engstrom-Jakobsson H."/>
            <person name="Busquets A."/>
            <person name="Gomila M."/>
            <person name="Pineiro-Iglesias B."/>
            <person name="Bennasar-Figueras A."/>
            <person name="Seeger M."/>
            <person name="Moore E."/>
        </authorList>
    </citation>
    <scope>NUCLEOTIDE SEQUENCE [LARGE SCALE GENOMIC DNA]</scope>
    <source>
        <strain evidence="4 5">CCUG 70867</strain>
    </source>
</reference>
<comment type="caution">
    <text evidence="4">The sequence shown here is derived from an EMBL/GenBank/DDBJ whole genome shotgun (WGS) entry which is preliminary data.</text>
</comment>
<feature type="transmembrane region" description="Helical" evidence="3">
    <location>
        <begin position="73"/>
        <end position="94"/>
    </location>
</feature>
<dbReference type="PANTHER" id="PTHR37815">
    <property type="entry name" value="UPF0397 PROTEIN BC_2624-RELATED"/>
    <property type="match status" value="1"/>
</dbReference>
<protein>
    <recommendedName>
        <fullName evidence="6">Integral membrane protein</fullName>
    </recommendedName>
</protein>
<feature type="transmembrane region" description="Helical" evidence="3">
    <location>
        <begin position="106"/>
        <end position="130"/>
    </location>
</feature>
<dbReference type="PANTHER" id="PTHR37815:SF3">
    <property type="entry name" value="UPF0397 PROTEIN SPR0429"/>
    <property type="match status" value="1"/>
</dbReference>
<evidence type="ECO:0000313" key="4">
    <source>
        <dbReference type="EMBL" id="MBP2622201.1"/>
    </source>
</evidence>
<evidence type="ECO:0000256" key="3">
    <source>
        <dbReference type="SAM" id="Phobius"/>
    </source>
</evidence>
<sequence length="185" mass="20100">MQQSHFDVRSLAFLSIYAALIFVSIQFFRIPLGAQFVHLGNALVVIAFLLFGLYQGFLAAAVGLAVFDLLNGYAAEIPVILLEAAAVGLVVYLVYDRLFQEKDQPLQILTVAVGAALIKILLNLVRYALINILAANLPLDQALLASIDKIAGTFGSAAVTVIAVPILYPILKRGLQTFRLPFRTK</sequence>
<dbReference type="EMBL" id="QFAY01000038">
    <property type="protein sequence ID" value="MBP2622201.1"/>
    <property type="molecule type" value="Genomic_DNA"/>
</dbReference>
<keyword evidence="5" id="KW-1185">Reference proteome</keyword>